<dbReference type="PROSITE" id="PS50113">
    <property type="entry name" value="PAC"/>
    <property type="match status" value="1"/>
</dbReference>
<dbReference type="Pfam" id="PF07228">
    <property type="entry name" value="SpoIIE"/>
    <property type="match status" value="1"/>
</dbReference>
<name>A0A7Y9E361_9ACTN</name>
<keyword evidence="2" id="KW-0175">Coiled coil</keyword>
<dbReference type="InterPro" id="IPR000014">
    <property type="entry name" value="PAS"/>
</dbReference>
<dbReference type="GO" id="GO:0016791">
    <property type="term" value="F:phosphatase activity"/>
    <property type="evidence" value="ECO:0007669"/>
    <property type="project" value="TreeGrafter"/>
</dbReference>
<evidence type="ECO:0000259" key="3">
    <source>
        <dbReference type="PROSITE" id="PS50113"/>
    </source>
</evidence>
<comment type="caution">
    <text evidence="4">The sequence shown here is derived from an EMBL/GenBank/DDBJ whole genome shotgun (WGS) entry which is preliminary data.</text>
</comment>
<dbReference type="Gene3D" id="3.30.450.20">
    <property type="entry name" value="PAS domain"/>
    <property type="match status" value="1"/>
</dbReference>
<dbReference type="EC" id="3.1.3.3" evidence="4"/>
<dbReference type="InterPro" id="IPR035965">
    <property type="entry name" value="PAS-like_dom_sf"/>
</dbReference>
<proteinExistence type="predicted"/>
<dbReference type="CDD" id="cd00130">
    <property type="entry name" value="PAS"/>
    <property type="match status" value="1"/>
</dbReference>
<accession>A0A7Y9E361</accession>
<feature type="domain" description="PAC" evidence="3">
    <location>
        <begin position="95"/>
        <end position="147"/>
    </location>
</feature>
<evidence type="ECO:0000256" key="2">
    <source>
        <dbReference type="SAM" id="Coils"/>
    </source>
</evidence>
<evidence type="ECO:0000313" key="5">
    <source>
        <dbReference type="Proteomes" id="UP000535511"/>
    </source>
</evidence>
<evidence type="ECO:0000313" key="4">
    <source>
        <dbReference type="EMBL" id="NYD40378.1"/>
    </source>
</evidence>
<dbReference type="Gene3D" id="3.60.40.10">
    <property type="entry name" value="PPM-type phosphatase domain"/>
    <property type="match status" value="1"/>
</dbReference>
<dbReference type="InterPro" id="IPR052016">
    <property type="entry name" value="Bact_Sigma-Reg"/>
</dbReference>
<protein>
    <submittedName>
        <fullName evidence="4">Sigma-B regulation protein RsbU (Phosphoserine phosphatase)</fullName>
        <ecNumber evidence="4">3.1.3.3</ecNumber>
    </submittedName>
</protein>
<evidence type="ECO:0000256" key="1">
    <source>
        <dbReference type="ARBA" id="ARBA00022801"/>
    </source>
</evidence>
<dbReference type="InterPro" id="IPR001932">
    <property type="entry name" value="PPM-type_phosphatase-like_dom"/>
</dbReference>
<dbReference type="PANTHER" id="PTHR43156:SF2">
    <property type="entry name" value="STAGE II SPORULATION PROTEIN E"/>
    <property type="match status" value="1"/>
</dbReference>
<keyword evidence="5" id="KW-1185">Reference proteome</keyword>
<organism evidence="4 5">
    <name type="scientific">Nocardioides panaciterrulae</name>
    <dbReference type="NCBI Taxonomy" id="661492"/>
    <lineage>
        <taxon>Bacteria</taxon>
        <taxon>Bacillati</taxon>
        <taxon>Actinomycetota</taxon>
        <taxon>Actinomycetes</taxon>
        <taxon>Propionibacteriales</taxon>
        <taxon>Nocardioidaceae</taxon>
        <taxon>Nocardioides</taxon>
    </lineage>
</organism>
<dbReference type="Proteomes" id="UP000535511">
    <property type="component" value="Unassembled WGS sequence"/>
</dbReference>
<gene>
    <name evidence="4" type="ORF">BJZ21_000461</name>
</gene>
<keyword evidence="1 4" id="KW-0378">Hydrolase</keyword>
<dbReference type="SMART" id="SM00331">
    <property type="entry name" value="PP2C_SIG"/>
    <property type="match status" value="1"/>
</dbReference>
<dbReference type="Pfam" id="PF13426">
    <property type="entry name" value="PAS_9"/>
    <property type="match status" value="1"/>
</dbReference>
<dbReference type="AlphaFoldDB" id="A0A7Y9E361"/>
<dbReference type="PANTHER" id="PTHR43156">
    <property type="entry name" value="STAGE II SPORULATION PROTEIN E-RELATED"/>
    <property type="match status" value="1"/>
</dbReference>
<feature type="coiled-coil region" evidence="2">
    <location>
        <begin position="138"/>
        <end position="168"/>
    </location>
</feature>
<dbReference type="RefSeq" id="WP_179662278.1">
    <property type="nucleotide sequence ID" value="NZ_JACCBG010000001.1"/>
</dbReference>
<dbReference type="NCBIfam" id="TIGR00229">
    <property type="entry name" value="sensory_box"/>
    <property type="match status" value="1"/>
</dbReference>
<dbReference type="EMBL" id="JACCBG010000001">
    <property type="protein sequence ID" value="NYD40378.1"/>
    <property type="molecule type" value="Genomic_DNA"/>
</dbReference>
<dbReference type="InterPro" id="IPR036457">
    <property type="entry name" value="PPM-type-like_dom_sf"/>
</dbReference>
<reference evidence="4 5" key="1">
    <citation type="submission" date="2020-07" db="EMBL/GenBank/DDBJ databases">
        <title>Sequencing the genomes of 1000 actinobacteria strains.</title>
        <authorList>
            <person name="Klenk H.-P."/>
        </authorList>
    </citation>
    <scope>NUCLEOTIDE SEQUENCE [LARGE SCALE GENOMIC DNA]</scope>
    <source>
        <strain evidence="4 5">DSM 21350</strain>
    </source>
</reference>
<dbReference type="SMART" id="SM00091">
    <property type="entry name" value="PAS"/>
    <property type="match status" value="1"/>
</dbReference>
<dbReference type="SUPFAM" id="SSF81606">
    <property type="entry name" value="PP2C-like"/>
    <property type="match status" value="1"/>
</dbReference>
<dbReference type="InterPro" id="IPR000700">
    <property type="entry name" value="PAS-assoc_C"/>
</dbReference>
<sequence length="401" mass="43327">MAELVEQTRAAREAFLDALVFDDPVRLYEQAPCGYLSTTPDGLIVKCNATLLTWLGLEAADVVGRLSFVDLLSRGDRIYHETHYAPSLRMHGSVREIALDLLRRDGRRLPVLVSANLDRDEEGLPRVVRIAVFDATDRRRYERELLRAKEEAEAAEQLARALARTLQQTLIPPVPPTIPGLELAAAYRPAGDGSEVGGDFYDVFPLGPADWIVVIGDVCGKGVEAAALTALVRHTVRALAVGHGGPAHILEGLNEVLLRHGNDRFCTVALLRVRQVHGEWHALHATGGHCAPLLLGAGRPPEVVGAEGALLGVLEQVRFDETAVPLRPGEVLLLHTDGVTEARDREGAFFGEHRLRSTLTRLPAAAGPVVEGVVADVLAFQDQRARDDIAVVAFGLPAPGP</sequence>
<dbReference type="SUPFAM" id="SSF55785">
    <property type="entry name" value="PYP-like sensor domain (PAS domain)"/>
    <property type="match status" value="1"/>
</dbReference>